<gene>
    <name evidence="3" type="ORF">GCM10009839_47190</name>
</gene>
<feature type="transmembrane region" description="Helical" evidence="2">
    <location>
        <begin position="123"/>
        <end position="145"/>
    </location>
</feature>
<feature type="compositionally biased region" description="Low complexity" evidence="1">
    <location>
        <begin position="223"/>
        <end position="232"/>
    </location>
</feature>
<evidence type="ECO:0000256" key="1">
    <source>
        <dbReference type="SAM" id="MobiDB-lite"/>
    </source>
</evidence>
<keyword evidence="2" id="KW-1133">Transmembrane helix</keyword>
<keyword evidence="2" id="KW-0472">Membrane</keyword>
<protein>
    <submittedName>
        <fullName evidence="3">Uncharacterized protein</fullName>
    </submittedName>
</protein>
<dbReference type="EMBL" id="BAAAQN010000029">
    <property type="protein sequence ID" value="GAA2039752.1"/>
    <property type="molecule type" value="Genomic_DNA"/>
</dbReference>
<feature type="region of interest" description="Disordered" evidence="1">
    <location>
        <begin position="210"/>
        <end position="251"/>
    </location>
</feature>
<keyword evidence="2" id="KW-0812">Transmembrane</keyword>
<feature type="transmembrane region" description="Helical" evidence="2">
    <location>
        <begin position="49"/>
        <end position="68"/>
    </location>
</feature>
<feature type="compositionally biased region" description="Gly residues" evidence="1">
    <location>
        <begin position="210"/>
        <end position="222"/>
    </location>
</feature>
<proteinExistence type="predicted"/>
<feature type="transmembrane region" description="Helical" evidence="2">
    <location>
        <begin position="12"/>
        <end position="29"/>
    </location>
</feature>
<evidence type="ECO:0000313" key="4">
    <source>
        <dbReference type="Proteomes" id="UP001500751"/>
    </source>
</evidence>
<feature type="transmembrane region" description="Helical" evidence="2">
    <location>
        <begin position="180"/>
        <end position="203"/>
    </location>
</feature>
<evidence type="ECO:0000256" key="2">
    <source>
        <dbReference type="SAM" id="Phobius"/>
    </source>
</evidence>
<keyword evidence="4" id="KW-1185">Reference proteome</keyword>
<comment type="caution">
    <text evidence="3">The sequence shown here is derived from an EMBL/GenBank/DDBJ whole genome shotgun (WGS) entry which is preliminary data.</text>
</comment>
<sequence length="251" mass="24474">MSSGSEGGYLTEVLRAAGGLGGILLLTVLDTLLASRYLSGSDLGRYNTGGLIARAAFFAPSFVAMLAYPRLARPEERRRALMVSLVLTGGIGVVGIGFATVGGNPLIKAAFGAEYAAAGGFDLGSYGWVFASVGALLALVNLALLDGVARRSHAVSVVVLGGIVVETGVVVGFAHGSPGAIVTAAAVSAFVTAVGAVGVCVGVRGVGEGGDAGEGGEGGDAGESGSESESGSEGVGDDGFRIAGAPGAARL</sequence>
<reference evidence="3 4" key="1">
    <citation type="journal article" date="2019" name="Int. J. Syst. Evol. Microbiol.">
        <title>The Global Catalogue of Microorganisms (GCM) 10K type strain sequencing project: providing services to taxonomists for standard genome sequencing and annotation.</title>
        <authorList>
            <consortium name="The Broad Institute Genomics Platform"/>
            <consortium name="The Broad Institute Genome Sequencing Center for Infectious Disease"/>
            <person name="Wu L."/>
            <person name="Ma J."/>
        </authorList>
    </citation>
    <scope>NUCLEOTIDE SEQUENCE [LARGE SCALE GENOMIC DNA]</scope>
    <source>
        <strain evidence="3 4">JCM 16014</strain>
    </source>
</reference>
<accession>A0ABN2ULQ7</accession>
<evidence type="ECO:0000313" key="3">
    <source>
        <dbReference type="EMBL" id="GAA2039752.1"/>
    </source>
</evidence>
<feature type="transmembrane region" description="Helical" evidence="2">
    <location>
        <begin position="80"/>
        <end position="103"/>
    </location>
</feature>
<feature type="transmembrane region" description="Helical" evidence="2">
    <location>
        <begin position="157"/>
        <end position="174"/>
    </location>
</feature>
<dbReference type="Proteomes" id="UP001500751">
    <property type="component" value="Unassembled WGS sequence"/>
</dbReference>
<organism evidence="3 4">
    <name type="scientific">Catenulispora yoronensis</name>
    <dbReference type="NCBI Taxonomy" id="450799"/>
    <lineage>
        <taxon>Bacteria</taxon>
        <taxon>Bacillati</taxon>
        <taxon>Actinomycetota</taxon>
        <taxon>Actinomycetes</taxon>
        <taxon>Catenulisporales</taxon>
        <taxon>Catenulisporaceae</taxon>
        <taxon>Catenulispora</taxon>
    </lineage>
</organism>
<name>A0ABN2ULQ7_9ACTN</name>